<evidence type="ECO:0000256" key="2">
    <source>
        <dbReference type="SAM" id="MobiDB-lite"/>
    </source>
</evidence>
<feature type="transmembrane region" description="Helical" evidence="3">
    <location>
        <begin position="1846"/>
        <end position="1863"/>
    </location>
</feature>
<feature type="transmembrane region" description="Helical" evidence="3">
    <location>
        <begin position="831"/>
        <end position="848"/>
    </location>
</feature>
<feature type="transmembrane region" description="Helical" evidence="3">
    <location>
        <begin position="1354"/>
        <end position="1376"/>
    </location>
</feature>
<feature type="transmembrane region" description="Helical" evidence="3">
    <location>
        <begin position="493"/>
        <end position="511"/>
    </location>
</feature>
<feature type="transmembrane region" description="Helical" evidence="3">
    <location>
        <begin position="919"/>
        <end position="936"/>
    </location>
</feature>
<feature type="transmembrane region" description="Helical" evidence="3">
    <location>
        <begin position="998"/>
        <end position="1022"/>
    </location>
</feature>
<dbReference type="EMBL" id="CP053452">
    <property type="protein sequence ID" value="QJW95196.1"/>
    <property type="molecule type" value="Genomic_DNA"/>
</dbReference>
<gene>
    <name evidence="4" type="ORF">FTUN_2735</name>
</gene>
<feature type="transmembrane region" description="Helical" evidence="3">
    <location>
        <begin position="369"/>
        <end position="386"/>
    </location>
</feature>
<feature type="transmembrane region" description="Helical" evidence="3">
    <location>
        <begin position="330"/>
        <end position="348"/>
    </location>
</feature>
<feature type="transmembrane region" description="Helical" evidence="3">
    <location>
        <begin position="587"/>
        <end position="605"/>
    </location>
</feature>
<feature type="transmembrane region" description="Helical" evidence="3">
    <location>
        <begin position="426"/>
        <end position="449"/>
    </location>
</feature>
<feature type="transmembrane region" description="Helical" evidence="3">
    <location>
        <begin position="305"/>
        <end position="324"/>
    </location>
</feature>
<dbReference type="KEGG" id="ftj:FTUN_2735"/>
<feature type="transmembrane region" description="Helical" evidence="3">
    <location>
        <begin position="240"/>
        <end position="260"/>
    </location>
</feature>
<feature type="transmembrane region" description="Helical" evidence="3">
    <location>
        <begin position="854"/>
        <end position="874"/>
    </location>
</feature>
<dbReference type="Proteomes" id="UP000503447">
    <property type="component" value="Chromosome"/>
</dbReference>
<feature type="transmembrane region" description="Helical" evidence="3">
    <location>
        <begin position="1948"/>
        <end position="1964"/>
    </location>
</feature>
<feature type="transmembrane region" description="Helical" evidence="3">
    <location>
        <begin position="1174"/>
        <end position="1197"/>
    </location>
</feature>
<feature type="transmembrane region" description="Helical" evidence="3">
    <location>
        <begin position="1651"/>
        <end position="1668"/>
    </location>
</feature>
<feature type="transmembrane region" description="Helical" evidence="3">
    <location>
        <begin position="612"/>
        <end position="631"/>
    </location>
</feature>
<feature type="transmembrane region" description="Helical" evidence="3">
    <location>
        <begin position="1522"/>
        <end position="1540"/>
    </location>
</feature>
<evidence type="ECO:0000313" key="4">
    <source>
        <dbReference type="EMBL" id="QJW95196.1"/>
    </source>
</evidence>
<feature type="transmembrane region" description="Helical" evidence="3">
    <location>
        <begin position="667"/>
        <end position="684"/>
    </location>
</feature>
<feature type="transmembrane region" description="Helical" evidence="3">
    <location>
        <begin position="2002"/>
        <end position="2022"/>
    </location>
</feature>
<feature type="transmembrane region" description="Helical" evidence="3">
    <location>
        <begin position="1303"/>
        <end position="1323"/>
    </location>
</feature>
<feature type="transmembrane region" description="Helical" evidence="3">
    <location>
        <begin position="881"/>
        <end position="899"/>
    </location>
</feature>
<feature type="transmembrane region" description="Helical" evidence="3">
    <location>
        <begin position="1593"/>
        <end position="1614"/>
    </location>
</feature>
<dbReference type="PANTHER" id="PTHR48125:SF10">
    <property type="entry name" value="OS12G0136300 PROTEIN"/>
    <property type="match status" value="1"/>
</dbReference>
<feature type="transmembrane region" description="Helical" evidence="3">
    <location>
        <begin position="1498"/>
        <end position="1515"/>
    </location>
</feature>
<feature type="transmembrane region" description="Helical" evidence="3">
    <location>
        <begin position="1896"/>
        <end position="1913"/>
    </location>
</feature>
<feature type="transmembrane region" description="Helical" evidence="3">
    <location>
        <begin position="799"/>
        <end position="819"/>
    </location>
</feature>
<feature type="transmembrane region" description="Helical" evidence="3">
    <location>
        <begin position="1620"/>
        <end position="1639"/>
    </location>
</feature>
<feature type="transmembrane region" description="Helical" evidence="3">
    <location>
        <begin position="461"/>
        <end position="481"/>
    </location>
</feature>
<feature type="transmembrane region" description="Helical" evidence="3">
    <location>
        <begin position="1141"/>
        <end position="1162"/>
    </location>
</feature>
<feature type="transmembrane region" description="Helical" evidence="3">
    <location>
        <begin position="1239"/>
        <end position="1258"/>
    </location>
</feature>
<evidence type="ECO:0000256" key="1">
    <source>
        <dbReference type="SAM" id="Coils"/>
    </source>
</evidence>
<feature type="transmembrane region" description="Helical" evidence="3">
    <location>
        <begin position="1382"/>
        <end position="1400"/>
    </location>
</feature>
<feature type="compositionally biased region" description="Pro residues" evidence="2">
    <location>
        <begin position="215"/>
        <end position="227"/>
    </location>
</feature>
<feature type="transmembrane region" description="Helical" evidence="3">
    <location>
        <begin position="690"/>
        <end position="711"/>
    </location>
</feature>
<proteinExistence type="predicted"/>
<feature type="transmembrane region" description="Helical" evidence="3">
    <location>
        <begin position="1918"/>
        <end position="1936"/>
    </location>
</feature>
<feature type="transmembrane region" description="Helical" evidence="3">
    <location>
        <begin position="772"/>
        <end position="793"/>
    </location>
</feature>
<feature type="transmembrane region" description="Helical" evidence="3">
    <location>
        <begin position="1712"/>
        <end position="1729"/>
    </location>
</feature>
<feature type="transmembrane region" description="Helical" evidence="3">
    <location>
        <begin position="723"/>
        <end position="743"/>
    </location>
</feature>
<feature type="transmembrane region" description="Helical" evidence="3">
    <location>
        <begin position="1474"/>
        <end position="1492"/>
    </location>
</feature>
<feature type="transmembrane region" description="Helical" evidence="3">
    <location>
        <begin position="12"/>
        <end position="38"/>
    </location>
</feature>
<name>A0A6M5YPC6_9BACT</name>
<keyword evidence="3" id="KW-0812">Transmembrane</keyword>
<feature type="transmembrane region" description="Helical" evidence="3">
    <location>
        <begin position="392"/>
        <end position="414"/>
    </location>
</feature>
<feature type="transmembrane region" description="Helical" evidence="3">
    <location>
        <begin position="1105"/>
        <end position="1129"/>
    </location>
</feature>
<feature type="transmembrane region" description="Helical" evidence="3">
    <location>
        <begin position="1065"/>
        <end position="1084"/>
    </location>
</feature>
<feature type="transmembrane region" description="Helical" evidence="3">
    <location>
        <begin position="547"/>
        <end position="567"/>
    </location>
</feature>
<feature type="transmembrane region" description="Helical" evidence="3">
    <location>
        <begin position="1680"/>
        <end position="1700"/>
    </location>
</feature>
<keyword evidence="5" id="KW-1185">Reference proteome</keyword>
<feature type="transmembrane region" description="Helical" evidence="3">
    <location>
        <begin position="1749"/>
        <end position="1768"/>
    </location>
</feature>
<feature type="transmembrane region" description="Helical" evidence="3">
    <location>
        <begin position="1270"/>
        <end position="1291"/>
    </location>
</feature>
<feature type="transmembrane region" description="Helical" evidence="3">
    <location>
        <begin position="1329"/>
        <end position="1347"/>
    </location>
</feature>
<accession>A0A6M5YPC6</accession>
<feature type="transmembrane region" description="Helical" evidence="3">
    <location>
        <begin position="1552"/>
        <end position="1572"/>
    </location>
</feature>
<feature type="region of interest" description="Disordered" evidence="2">
    <location>
        <begin position="122"/>
        <end position="231"/>
    </location>
</feature>
<feature type="transmembrane region" description="Helical" evidence="3">
    <location>
        <begin position="1816"/>
        <end position="1834"/>
    </location>
</feature>
<keyword evidence="3" id="KW-0472">Membrane</keyword>
<reference evidence="5" key="1">
    <citation type="submission" date="2020-05" db="EMBL/GenBank/DDBJ databases">
        <title>Frigoriglobus tundricola gen. nov., sp. nov., a psychrotolerant cellulolytic planctomycete of the family Gemmataceae with two divergent copies of 16S rRNA gene.</title>
        <authorList>
            <person name="Kulichevskaya I.S."/>
            <person name="Ivanova A.A."/>
            <person name="Naumoff D.G."/>
            <person name="Beletsky A.V."/>
            <person name="Rijpstra W.I.C."/>
            <person name="Sinninghe Damste J.S."/>
            <person name="Mardanov A.V."/>
            <person name="Ravin N.V."/>
            <person name="Dedysh S.N."/>
        </authorList>
    </citation>
    <scope>NUCLEOTIDE SEQUENCE [LARGE SCALE GENOMIC DNA]</scope>
    <source>
        <strain evidence="5">PL17</strain>
    </source>
</reference>
<sequence length="2088" mass="219962">MGAPMSCDWLFGLAIGLFVFAAVGHLFWLAGAAVWNAIFGSPHTASQRPQWPRPFRHCPACGADAPERDEECSRCGLDLDGPLARSLNRVRVAEREIDALVERQQLDRDTAKLVLDQLEARARRMQGLPPPKPTPRARAKPVPTPLPETPAPAVAAKSGPEPVAEGAVPTRPEPVAPTRKDTEPRAPASVPRSEVRAGASAERNVTPVLNDEPHTVPPGRRPPAEPPPARRRSGFLEEHNILWGELVGGLLIVGCSIALVVTLRQALEAIPYFRFLLSAGVTLGLFGAGEYTLHRWKLTGTSRGMLVIALLLAPLTLLLLTDPFTQGTTGGLDLAVKLAAVTAFVGVVRTGGRDLIGTAYLPGPVDRRWLLALAVVGTAGTQLLPAAASSAWVPLVCFVVACAATLGGLSWYHPGRRDEPIADKSGTALLLFIGLAAFALLAAWGLFLVRTPDEVAARLRALALPLALAAVPVVEAGALVVRRTRSSVGLRTTGTAVALVGFVGMTTGLALAWPDPAAVLLVAATTGAFLTRIAVREQQSWVQCGAIPLLALAAVVGLQGVLGNWSVPDSRGASDWLRANLHSPESGAGLAGFALLLGFVAEGFARKNSRHAIAYGFGAVAVGATGLLVVSTNGIEHPVTAASTHAAVAVGLLASNVRWKRRAVAQGGLWVALAGTLWALWWLAPNQPARWGFVVVLEALALAVGSVSLRGAHGAATALLRRAARDVSAAACVVAIFLAATSLTVRSEWHTGTLFALTFTGFALARLTGQPLLTWAGSALALPGFVHLGVYTLDGKPVSLAFEVAVLTQATLATVAAVACRRQARVFGAPLQWAARIATALAVPLLFVPPPEHAHLSALLAVWLGAVWLAFVLLWRERGGFALFQGAITLAALLTAFTWIEQQPWWRENVFALNDARALHAFGLALGALAIIWALARRGLRDIPRARAIWCDDPLSLDRFVLGAAVVSFFGLAVVAVGPGARAELTPLGVPAVRAHAALAHAFDATAWWLLALLAVAVSLSWRLSKLERDTDSHILGLALLLVSAPVLWAGTYTPDVATASALRWGLGAAFAAGSVAVALRVPINRGVEAVGFPMRPSPWLRVSLLALLGVAAGVVVLISAGVAEIGLSRLKPSGPREGSLFAHLGPMVSNLVPLALVVCGLTTTAGRERSSGYALAGGLVFVATLTAGHALGVVTAGRPLDGTEQTRLLLIIAGGAAAWGLGWLTVERRVPGKRALTVQVGLGLGALAVACLVPLGWALARPDLALPAAFWPLGQSGWVAFALVVASVLWHTRRVWPAAHPLVFGSAGLVAGVLIAAGLSALGLPAEWHPFHALAVVWAAVGFAFCTQLRRGGFGPVVLIIFAGLLVICALRGGWDDPWRPWLPGGLALSAAVYLGGIARHTRLPGFAVASGLSVNLAAVLVWIAWGPDTVSGFLLANAAGLAVATLCWTLVKIRASDRREDADWLERAAAGMTPAIACLVLGLAPSFAALQPAPGALTWGALGAVALACAVALWDRSARLARPALYGAGVLAVLLGAVDADDRPVWNVPAASLVLSVFVLGAAGFALAVSRRTKPLLGIPERGDGWPWLPGVQALVAGAGLLVGLRTGLIAPTVWERLGSPAGGLLLAVAFAVLARAVPKPIRDRLRKCSVGLAVFALGAVAWAVPEPVDRYAWLHRNGWLFVLLTVAAVGGTETAPHLGARWRWAVRDVMGWAAVAALAVLCVHLIQQVPVFDPNVRRTPLTREAALAMLVATAALFVLALRFALKPDRDPFALRPARRTVYVYLAEALIVLFFAQIRFNVPELFRGELAKMWTFAVMALAYTGIGLAELFERKKIDVLALPLRRTGVLLPLVPLLAFWAKPPAFVSEFAQTTAPGLGPLLSYLEKLPQHFDTYAWLWFLAGGVYGLVALAKNSFGWALLAALATNAAMWSLLTHHEVPFVVHPQAWVIPLALIVLGAEHINRRRLSEGASNAMRYAGVSMIYVSSAADMFLAGVGNSMWLPVVLAVLCVGGVLAGILLRVRAFVHLGVGFLLLDLFSMIWYAAVDLQQTWVWYVSGIVLGVVVLALFAYLEKRRTHDARGAGTE</sequence>
<protein>
    <submittedName>
        <fullName evidence="4">Uncharacterized protein</fullName>
    </submittedName>
</protein>
<feature type="transmembrane region" description="Helical" evidence="3">
    <location>
        <begin position="1034"/>
        <end position="1053"/>
    </location>
</feature>
<evidence type="ECO:0000313" key="5">
    <source>
        <dbReference type="Proteomes" id="UP000503447"/>
    </source>
</evidence>
<dbReference type="PANTHER" id="PTHR48125">
    <property type="entry name" value="LP07818P1"/>
    <property type="match status" value="1"/>
</dbReference>
<feature type="transmembrane region" description="Helical" evidence="3">
    <location>
        <begin position="1784"/>
        <end position="1804"/>
    </location>
</feature>
<feature type="coiled-coil region" evidence="1">
    <location>
        <begin position="83"/>
        <end position="121"/>
    </location>
</feature>
<keyword evidence="3" id="KW-1133">Transmembrane helix</keyword>
<organism evidence="4 5">
    <name type="scientific">Frigoriglobus tundricola</name>
    <dbReference type="NCBI Taxonomy" id="2774151"/>
    <lineage>
        <taxon>Bacteria</taxon>
        <taxon>Pseudomonadati</taxon>
        <taxon>Planctomycetota</taxon>
        <taxon>Planctomycetia</taxon>
        <taxon>Gemmatales</taxon>
        <taxon>Gemmataceae</taxon>
        <taxon>Frigoriglobus</taxon>
    </lineage>
</organism>
<evidence type="ECO:0000256" key="3">
    <source>
        <dbReference type="SAM" id="Phobius"/>
    </source>
</evidence>
<feature type="transmembrane region" description="Helical" evidence="3">
    <location>
        <begin position="2054"/>
        <end position="2074"/>
    </location>
</feature>
<feature type="transmembrane region" description="Helical" evidence="3">
    <location>
        <begin position="2027"/>
        <end position="2048"/>
    </location>
</feature>
<keyword evidence="1" id="KW-0175">Coiled coil</keyword>
<feature type="transmembrane region" description="Helical" evidence="3">
    <location>
        <begin position="1407"/>
        <end position="1427"/>
    </location>
</feature>
<feature type="transmembrane region" description="Helical" evidence="3">
    <location>
        <begin position="749"/>
        <end position="765"/>
    </location>
</feature>
<feature type="transmembrane region" description="Helical" evidence="3">
    <location>
        <begin position="1209"/>
        <end position="1227"/>
    </location>
</feature>
<feature type="transmembrane region" description="Helical" evidence="3">
    <location>
        <begin position="637"/>
        <end position="655"/>
    </location>
</feature>
<feature type="transmembrane region" description="Helical" evidence="3">
    <location>
        <begin position="272"/>
        <end position="293"/>
    </location>
</feature>
<feature type="transmembrane region" description="Helical" evidence="3">
    <location>
        <begin position="1976"/>
        <end position="1996"/>
    </location>
</feature>
<feature type="transmembrane region" description="Helical" evidence="3">
    <location>
        <begin position="1433"/>
        <end position="1453"/>
    </location>
</feature>
<feature type="transmembrane region" description="Helical" evidence="3">
    <location>
        <begin position="517"/>
        <end position="535"/>
    </location>
</feature>
<feature type="transmembrane region" description="Helical" evidence="3">
    <location>
        <begin position="957"/>
        <end position="978"/>
    </location>
</feature>